<reference evidence="2" key="1">
    <citation type="journal article" date="2019" name="Int. J. Syst. Evol. Microbiol.">
        <title>The Global Catalogue of Microorganisms (GCM) 10K type strain sequencing project: providing services to taxonomists for standard genome sequencing and annotation.</title>
        <authorList>
            <consortium name="The Broad Institute Genomics Platform"/>
            <consortium name="The Broad Institute Genome Sequencing Center for Infectious Disease"/>
            <person name="Wu L."/>
            <person name="Ma J."/>
        </authorList>
    </citation>
    <scope>NUCLEOTIDE SEQUENCE [LARGE SCALE GENOMIC DNA]</scope>
    <source>
        <strain evidence="2">CCUG 59129</strain>
    </source>
</reference>
<evidence type="ECO:0000313" key="2">
    <source>
        <dbReference type="Proteomes" id="UP001596989"/>
    </source>
</evidence>
<evidence type="ECO:0000313" key="1">
    <source>
        <dbReference type="EMBL" id="MFD0960239.1"/>
    </source>
</evidence>
<dbReference type="RefSeq" id="WP_377564650.1">
    <property type="nucleotide sequence ID" value="NZ_JBHTJZ010000017.1"/>
</dbReference>
<dbReference type="EMBL" id="JBHTJZ010000017">
    <property type="protein sequence ID" value="MFD0960239.1"/>
    <property type="molecule type" value="Genomic_DNA"/>
</dbReference>
<accession>A0ABW3HRQ2</accession>
<keyword evidence="2" id="KW-1185">Reference proteome</keyword>
<evidence type="ECO:0008006" key="3">
    <source>
        <dbReference type="Google" id="ProtNLM"/>
    </source>
</evidence>
<gene>
    <name evidence="1" type="ORF">ACFQ2I_12660</name>
</gene>
<protein>
    <recommendedName>
        <fullName evidence="3">Beta-hexosaminidase bacterial type N-terminal domain-containing protein</fullName>
    </recommendedName>
</protein>
<name>A0ABW3HRQ2_9BACL</name>
<proteinExistence type="predicted"/>
<organism evidence="1 2">
    <name type="scientific">Paenibacillus chungangensis</name>
    <dbReference type="NCBI Taxonomy" id="696535"/>
    <lineage>
        <taxon>Bacteria</taxon>
        <taxon>Bacillati</taxon>
        <taxon>Bacillota</taxon>
        <taxon>Bacilli</taxon>
        <taxon>Bacillales</taxon>
        <taxon>Paenibacillaceae</taxon>
        <taxon>Paenibacillus</taxon>
    </lineage>
</organism>
<dbReference type="Proteomes" id="UP001596989">
    <property type="component" value="Unassembled WGS sequence"/>
</dbReference>
<comment type="caution">
    <text evidence="1">The sequence shown here is derived from an EMBL/GenBank/DDBJ whole genome shotgun (WGS) entry which is preliminary data.</text>
</comment>
<sequence length="588" mass="66426">MKMRVVCTRETKMAAEAERIMRERAPLSGDGADVLTLHVHYREETLDGYGLELSEIGGESAGVRAIIGASMPRNFIAGTGELLRRLLAATDSGPIEGVNGSSGECASTEVQAGELALGRWERKADVQERIHYMPGHFGNSFEVCWSGEMQRYLEDLTLAGASGYGDWFDPNDMPDPYHSHVYHSTSMFLWNRKKEWLTISQRLGLDNVLVITPNVGFVDQMRPEWVGVRDHTKQVQGQVLCPSNSDARKVILHNYSQLFADLKASGINLHKVVYAPYDDGGCACERCQPYYPVFLQLVCEVQGIVQSYYPDVQADICGWWTSPEEREQLAQFVEGPAKSWFGSFQYSATYGVYALPSDLRSVIGERMALGCFMHIGFSRDRGDVYIKTGIHSAGERMQSVIRSFSSLRCTGVMTYNESFGDHYNAFVASRLGYYAEEDVYEIASFYGRMILGLRGASLHKLVVVLLEMEGLDATRAAAWEDTLKEIRRDVRVSSLQPWAYEHIVLKARLMALDEAIERHLDNGIEHVLPDMERRLQVSEQLWRQVYGFGVLRHILIPDRMLPDWYGKYRAHKARNEGLLRTGAMHQDA</sequence>